<dbReference type="SUPFAM" id="SSF53474">
    <property type="entry name" value="alpha/beta-Hydrolases"/>
    <property type="match status" value="1"/>
</dbReference>
<dbReference type="Gene3D" id="3.40.50.1820">
    <property type="entry name" value="alpha/beta hydrolase"/>
    <property type="match status" value="1"/>
</dbReference>
<comment type="caution">
    <text evidence="9">The sequence shown here is derived from an EMBL/GenBank/DDBJ whole genome shotgun (WGS) entry which is preliminary data.</text>
</comment>
<dbReference type="AlphaFoldDB" id="A0A395T7G6"/>
<evidence type="ECO:0000313" key="9">
    <source>
        <dbReference type="EMBL" id="RGP80658.1"/>
    </source>
</evidence>
<evidence type="ECO:0000256" key="5">
    <source>
        <dbReference type="ARBA" id="ARBA00022824"/>
    </source>
</evidence>
<evidence type="ECO:0000256" key="1">
    <source>
        <dbReference type="ARBA" id="ARBA00004173"/>
    </source>
</evidence>
<dbReference type="InterPro" id="IPR052374">
    <property type="entry name" value="SERAC1"/>
</dbReference>
<feature type="domain" description="DUF676" evidence="8">
    <location>
        <begin position="26"/>
        <end position="223"/>
    </location>
</feature>
<accession>A0A395T7G6</accession>
<dbReference type="PANTHER" id="PTHR48182">
    <property type="entry name" value="PROTEIN SERAC1"/>
    <property type="match status" value="1"/>
</dbReference>
<protein>
    <recommendedName>
        <fullName evidence="8">DUF676 domain-containing protein</fullName>
    </recommendedName>
</protein>
<evidence type="ECO:0000256" key="6">
    <source>
        <dbReference type="ARBA" id="ARBA00023128"/>
    </source>
</evidence>
<evidence type="ECO:0000313" key="10">
    <source>
        <dbReference type="Proteomes" id="UP000266234"/>
    </source>
</evidence>
<dbReference type="OrthoDB" id="7464126at2759"/>
<evidence type="ECO:0000259" key="8">
    <source>
        <dbReference type="Pfam" id="PF05057"/>
    </source>
</evidence>
<dbReference type="InterPro" id="IPR029058">
    <property type="entry name" value="AB_hydrolase_fold"/>
</dbReference>
<evidence type="ECO:0000256" key="7">
    <source>
        <dbReference type="ARBA" id="ARBA00023136"/>
    </source>
</evidence>
<evidence type="ECO:0000256" key="2">
    <source>
        <dbReference type="ARBA" id="ARBA00004240"/>
    </source>
</evidence>
<evidence type="ECO:0000256" key="4">
    <source>
        <dbReference type="ARBA" id="ARBA00007920"/>
    </source>
</evidence>
<gene>
    <name evidence="9" type="ORF">FLONG3_1262</name>
</gene>
<dbReference type="GO" id="GO:0005739">
    <property type="term" value="C:mitochondrion"/>
    <property type="evidence" value="ECO:0007669"/>
    <property type="project" value="UniProtKB-SubCell"/>
</dbReference>
<keyword evidence="7" id="KW-0472">Membrane</keyword>
<sequence>MGSENRTISRYEATTVYRHPEAKVDIVLVHGLNGEPETTWTAKNGTFWPLDLLPTALRNAHANILVYGYNADVYSKGHDRTASSNFILEHAQTLVASLTFHRQSEETHRNPIIWVCHSLGGILVKTALLYSNNMRASHLEDLRSIFVSTFGLIFLGTPHIGSDAAAWGIILQALANALIPKTFFSSQPVLLKTLRKDNEILASINCHFLEIHDRFEVHMVHENQETNIKGKKFIVVDAKSAAPPLPGVTYYGIEACHSEMCKFDSIESPGFRNITTTLEKWIEKAPCLIQERWFAEEDESQNRALARVKEIMSPYTDRAHACAYTHTQKNITLPYPLSDSIPGPAYPEDDCGGCESKFVQRIEGRRSSQRSSRVSDEENVNQFTRWMPRLDDNRPTPEYRDNWAPDSPINANRLRYSSGHRQYLPSRRRTLVADAASSLLSPNSLASRILRPLLSTLKVYASKPTSCKPSARPKMSIPHTTNFLLPNHALSIRDTESSPQHQFKPFNIPAGHQPWYSRQSGPCDFENGAWKNVSYSPREDTPYDNAKMTRFGSQGMDFNGHHFEFGQSEFRRPKIVCSSTTLPPETHVPWYKSARIQFLNFLTTLVLGCRNGNP</sequence>
<dbReference type="GO" id="GO:0005783">
    <property type="term" value="C:endoplasmic reticulum"/>
    <property type="evidence" value="ECO:0007669"/>
    <property type="project" value="UniProtKB-SubCell"/>
</dbReference>
<dbReference type="Proteomes" id="UP000266234">
    <property type="component" value="Unassembled WGS sequence"/>
</dbReference>
<comment type="similarity">
    <text evidence="4">Belongs to the putative lipase ROG1 family.</text>
</comment>
<dbReference type="PANTHER" id="PTHR48182:SF2">
    <property type="entry name" value="PROTEIN SERAC1"/>
    <property type="match status" value="1"/>
</dbReference>
<keyword evidence="10" id="KW-1185">Reference proteome</keyword>
<comment type="subcellular location">
    <subcellularLocation>
        <location evidence="2">Endoplasmic reticulum</location>
    </subcellularLocation>
    <subcellularLocation>
        <location evidence="3">Membrane</location>
    </subcellularLocation>
    <subcellularLocation>
        <location evidence="1">Mitochondrion</location>
    </subcellularLocation>
</comment>
<dbReference type="EMBL" id="PXOG01000026">
    <property type="protein sequence ID" value="RGP80658.1"/>
    <property type="molecule type" value="Genomic_DNA"/>
</dbReference>
<dbReference type="Pfam" id="PF05057">
    <property type="entry name" value="DUF676"/>
    <property type="match status" value="1"/>
</dbReference>
<proteinExistence type="inferred from homology"/>
<dbReference type="InterPro" id="IPR007751">
    <property type="entry name" value="DUF676_lipase-like"/>
</dbReference>
<dbReference type="GO" id="GO:0016020">
    <property type="term" value="C:membrane"/>
    <property type="evidence" value="ECO:0007669"/>
    <property type="project" value="UniProtKB-SubCell"/>
</dbReference>
<name>A0A395T7G6_9HYPO</name>
<keyword evidence="5" id="KW-0256">Endoplasmic reticulum</keyword>
<evidence type="ECO:0000256" key="3">
    <source>
        <dbReference type="ARBA" id="ARBA00004370"/>
    </source>
</evidence>
<reference evidence="9 10" key="1">
    <citation type="journal article" date="2018" name="PLoS Pathog.">
        <title>Evolution of structural diversity of trichothecenes, a family of toxins produced by plant pathogenic and entomopathogenic fungi.</title>
        <authorList>
            <person name="Proctor R.H."/>
            <person name="McCormick S.P."/>
            <person name="Kim H.S."/>
            <person name="Cardoza R.E."/>
            <person name="Stanley A.M."/>
            <person name="Lindo L."/>
            <person name="Kelly A."/>
            <person name="Brown D.W."/>
            <person name="Lee T."/>
            <person name="Vaughan M.M."/>
            <person name="Alexander N.J."/>
            <person name="Busman M."/>
            <person name="Gutierrez S."/>
        </authorList>
    </citation>
    <scope>NUCLEOTIDE SEQUENCE [LARGE SCALE GENOMIC DNA]</scope>
    <source>
        <strain evidence="9 10">NRRL 20695</strain>
    </source>
</reference>
<keyword evidence="6" id="KW-0496">Mitochondrion</keyword>
<organism evidence="9 10">
    <name type="scientific">Fusarium longipes</name>
    <dbReference type="NCBI Taxonomy" id="694270"/>
    <lineage>
        <taxon>Eukaryota</taxon>
        <taxon>Fungi</taxon>
        <taxon>Dikarya</taxon>
        <taxon>Ascomycota</taxon>
        <taxon>Pezizomycotina</taxon>
        <taxon>Sordariomycetes</taxon>
        <taxon>Hypocreomycetidae</taxon>
        <taxon>Hypocreales</taxon>
        <taxon>Nectriaceae</taxon>
        <taxon>Fusarium</taxon>
    </lineage>
</organism>